<accession>A0A2T3N6N4</accession>
<keyword evidence="7 14" id="KW-0812">Transmembrane</keyword>
<evidence type="ECO:0000313" key="18">
    <source>
        <dbReference type="Proteomes" id="UP000241346"/>
    </source>
</evidence>
<keyword evidence="17" id="KW-0282">Flagellum</keyword>
<proteinExistence type="inferred from homology"/>
<dbReference type="GO" id="GO:0003774">
    <property type="term" value="F:cytoskeletal motor activity"/>
    <property type="evidence" value="ECO:0007669"/>
    <property type="project" value="InterPro"/>
</dbReference>
<evidence type="ECO:0000256" key="6">
    <source>
        <dbReference type="ARBA" id="ARBA00022475"/>
    </source>
</evidence>
<name>A0A2T3N6N4_9GAMM</name>
<dbReference type="OrthoDB" id="8554211at2"/>
<keyword evidence="17" id="KW-0969">Cilium</keyword>
<dbReference type="GO" id="GO:0009431">
    <property type="term" value="C:bacterial-type flagellum basal body, MS ring"/>
    <property type="evidence" value="ECO:0007669"/>
    <property type="project" value="InterPro"/>
</dbReference>
<dbReference type="RefSeq" id="WP_107300622.1">
    <property type="nucleotide sequence ID" value="NZ_PYMB01000021.1"/>
</dbReference>
<evidence type="ECO:0000256" key="2">
    <source>
        <dbReference type="ARBA" id="ARBA00004117"/>
    </source>
</evidence>
<dbReference type="PRINTS" id="PR01009">
    <property type="entry name" value="FLGMRINGFLIF"/>
</dbReference>
<dbReference type="InterPro" id="IPR000067">
    <property type="entry name" value="FlgMring_FliF"/>
</dbReference>
<protein>
    <recommendedName>
        <fullName evidence="5 12">Flagellar M-ring protein</fullName>
    </recommendedName>
</protein>
<evidence type="ECO:0000256" key="1">
    <source>
        <dbReference type="ARBA" id="ARBA00003820"/>
    </source>
</evidence>
<feature type="domain" description="Flagellar M-ring C-terminal" evidence="16">
    <location>
        <begin position="266"/>
        <end position="416"/>
    </location>
</feature>
<evidence type="ECO:0000256" key="10">
    <source>
        <dbReference type="ARBA" id="ARBA00023143"/>
    </source>
</evidence>
<dbReference type="PIRSF" id="PIRSF004862">
    <property type="entry name" value="FliF"/>
    <property type="match status" value="1"/>
</dbReference>
<evidence type="ECO:0000256" key="3">
    <source>
        <dbReference type="ARBA" id="ARBA00004651"/>
    </source>
</evidence>
<evidence type="ECO:0000256" key="13">
    <source>
        <dbReference type="SAM" id="MobiDB-lite"/>
    </source>
</evidence>
<feature type="compositionally biased region" description="Basic and acidic residues" evidence="13">
    <location>
        <begin position="338"/>
        <end position="347"/>
    </location>
</feature>
<dbReference type="InterPro" id="IPR045851">
    <property type="entry name" value="AMP-bd_C_sf"/>
</dbReference>
<dbReference type="GO" id="GO:0071973">
    <property type="term" value="P:bacterial-type flagellum-dependent cell motility"/>
    <property type="evidence" value="ECO:0007669"/>
    <property type="project" value="InterPro"/>
</dbReference>
<sequence length="584" mass="64140">MSTTVAENPEQAPSNKWLSYKEKIQQRLDGKYKNVALITALAVLVSFFIVVVMWTQSSPYKPLYGTQERYDNSEILSVLEQEKIQFQLDNETGQIMVPANRLADARITLAARGVKAKLPEGLEILDRSSGLGTSQFIENARYRQGLEGELARTILAIRAINHARVHLAIPNRTLFVGINEEKPSAAVMLELEPGMQLDQPQVEAIVNLVSGSITGMTADAVSVVDQYGNLLSADLAMGQQSQINVRFHELQQRVERDIVRRAGDMLAPLLGVGNFRVQVAATLNFDQIEETHESVDSDPVLRTEFTKQDQTQGQLAMGIPGALSNQPAGEEGPASNETRNERAELSRQYDVGRKVRHTRHAQGGIEMLSVSVLLNDDVHEQGWQQAQLEQIAQMVKDSVGYVAERGDQFSLHAFNFARAIDTAPVDTPWWHDQQLLLLAKYGVYALLGLSFILLVLRPLVKALQRPAPVTTALAATPEGSVELVANEDLPAAEPTSEYKPVSIPASGSEQDLADALLDSIAQGGMVAEDSEPQPAAEGEFDLSTLPPPGSELEVQVKHLQKLTEVEPERVAEVIKKWVNSNESK</sequence>
<evidence type="ECO:0000256" key="12">
    <source>
        <dbReference type="PIRNR" id="PIRNR004862"/>
    </source>
</evidence>
<dbReference type="Pfam" id="PF08345">
    <property type="entry name" value="YscJ_FliF_C"/>
    <property type="match status" value="1"/>
</dbReference>
<evidence type="ECO:0000256" key="14">
    <source>
        <dbReference type="SAM" id="Phobius"/>
    </source>
</evidence>
<comment type="caution">
    <text evidence="17">The sequence shown here is derived from an EMBL/GenBank/DDBJ whole genome shotgun (WGS) entry which is preliminary data.</text>
</comment>
<keyword evidence="17" id="KW-0966">Cell projection</keyword>
<comment type="subcellular location">
    <subcellularLocation>
        <location evidence="2 12">Bacterial flagellum basal body</location>
    </subcellularLocation>
    <subcellularLocation>
        <location evidence="3">Cell membrane</location>
        <topology evidence="3">Multi-pass membrane protein</topology>
    </subcellularLocation>
</comment>
<evidence type="ECO:0000256" key="5">
    <source>
        <dbReference type="ARBA" id="ARBA00017949"/>
    </source>
</evidence>
<dbReference type="InterPro" id="IPR006182">
    <property type="entry name" value="FliF_N_dom"/>
</dbReference>
<dbReference type="PANTHER" id="PTHR30046:SF0">
    <property type="entry name" value="FLAGELLAR M-RING PROTEIN"/>
    <property type="match status" value="1"/>
</dbReference>
<dbReference type="PANTHER" id="PTHR30046">
    <property type="entry name" value="FLAGELLAR M-RING PROTEIN"/>
    <property type="match status" value="1"/>
</dbReference>
<dbReference type="AlphaFoldDB" id="A0A2T3N6N4"/>
<feature type="region of interest" description="Disordered" evidence="13">
    <location>
        <begin position="318"/>
        <end position="347"/>
    </location>
</feature>
<comment type="function">
    <text evidence="1 12">The M ring may be actively involved in energy transduction.</text>
</comment>
<keyword evidence="9 14" id="KW-0472">Membrane</keyword>
<evidence type="ECO:0000259" key="16">
    <source>
        <dbReference type="Pfam" id="PF08345"/>
    </source>
</evidence>
<evidence type="ECO:0000313" key="17">
    <source>
        <dbReference type="EMBL" id="PSW08429.1"/>
    </source>
</evidence>
<dbReference type="InterPro" id="IPR013556">
    <property type="entry name" value="Flag_M-ring_C"/>
</dbReference>
<dbReference type="EMBL" id="PYMB01000021">
    <property type="protein sequence ID" value="PSW08429.1"/>
    <property type="molecule type" value="Genomic_DNA"/>
</dbReference>
<dbReference type="Proteomes" id="UP000241346">
    <property type="component" value="Unassembled WGS sequence"/>
</dbReference>
<dbReference type="Gene3D" id="3.30.300.30">
    <property type="match status" value="1"/>
</dbReference>
<keyword evidence="10 12" id="KW-0975">Bacterial flagellum</keyword>
<feature type="region of interest" description="Disordered" evidence="13">
    <location>
        <begin position="525"/>
        <end position="550"/>
    </location>
</feature>
<evidence type="ECO:0000256" key="7">
    <source>
        <dbReference type="ARBA" id="ARBA00022692"/>
    </source>
</evidence>
<dbReference type="InterPro" id="IPR043427">
    <property type="entry name" value="YscJ/FliF"/>
</dbReference>
<comment type="subunit">
    <text evidence="11">The basal body constitutes a major portion of the flagellar organelle and consists of four rings (L,P,S, and M) mounted on a central rod. The M ring is integral to the inner membrane of the cell and may be connected to the flagellar rod via the S ring. The S (supramembrane ring) lies just distal to the M ring. The L and P rings lie in the outer membrane and the periplasmic space, respectively.</text>
</comment>
<organism evidence="17 18">
    <name type="scientific">Photobacterium rosenbergii</name>
    <dbReference type="NCBI Taxonomy" id="294936"/>
    <lineage>
        <taxon>Bacteria</taxon>
        <taxon>Pseudomonadati</taxon>
        <taxon>Pseudomonadota</taxon>
        <taxon>Gammaproteobacteria</taxon>
        <taxon>Vibrionales</taxon>
        <taxon>Vibrionaceae</taxon>
        <taxon>Photobacterium</taxon>
    </lineage>
</organism>
<feature type="domain" description="Flagellar M-ring N-terminal" evidence="15">
    <location>
        <begin position="57"/>
        <end position="232"/>
    </location>
</feature>
<evidence type="ECO:0000256" key="9">
    <source>
        <dbReference type="ARBA" id="ARBA00023136"/>
    </source>
</evidence>
<dbReference type="GO" id="GO:0005886">
    <property type="term" value="C:plasma membrane"/>
    <property type="evidence" value="ECO:0007669"/>
    <property type="project" value="UniProtKB-SubCell"/>
</dbReference>
<evidence type="ECO:0000256" key="8">
    <source>
        <dbReference type="ARBA" id="ARBA00022989"/>
    </source>
</evidence>
<keyword evidence="6" id="KW-1003">Cell membrane</keyword>
<keyword evidence="8 14" id="KW-1133">Transmembrane helix</keyword>
<dbReference type="NCBIfam" id="TIGR00206">
    <property type="entry name" value="fliF"/>
    <property type="match status" value="1"/>
</dbReference>
<comment type="similarity">
    <text evidence="4 12">Belongs to the FliF family.</text>
</comment>
<evidence type="ECO:0000256" key="11">
    <source>
        <dbReference type="ARBA" id="ARBA00025936"/>
    </source>
</evidence>
<gene>
    <name evidence="17" type="ORF">C9J01_23885</name>
</gene>
<evidence type="ECO:0000256" key="4">
    <source>
        <dbReference type="ARBA" id="ARBA00007971"/>
    </source>
</evidence>
<reference evidence="17 18" key="1">
    <citation type="submission" date="2018-03" db="EMBL/GenBank/DDBJ databases">
        <title>Whole genome sequencing of Histamine producing bacteria.</title>
        <authorList>
            <person name="Butler K."/>
        </authorList>
    </citation>
    <scope>NUCLEOTIDE SEQUENCE [LARGE SCALE GENOMIC DNA]</scope>
    <source>
        <strain evidence="17 18">DSM 19138</strain>
    </source>
</reference>
<dbReference type="Pfam" id="PF01514">
    <property type="entry name" value="YscJ_FliF"/>
    <property type="match status" value="1"/>
</dbReference>
<feature type="transmembrane region" description="Helical" evidence="14">
    <location>
        <begin position="35"/>
        <end position="54"/>
    </location>
</feature>
<evidence type="ECO:0000259" key="15">
    <source>
        <dbReference type="Pfam" id="PF01514"/>
    </source>
</evidence>